<gene>
    <name evidence="2" type="ORF">KK1_033459</name>
</gene>
<evidence type="ECO:0000313" key="3">
    <source>
        <dbReference type="Proteomes" id="UP000075243"/>
    </source>
</evidence>
<dbReference type="Proteomes" id="UP000075243">
    <property type="component" value="Unassembled WGS sequence"/>
</dbReference>
<dbReference type="Pfam" id="PF07727">
    <property type="entry name" value="RVT_2"/>
    <property type="match status" value="1"/>
</dbReference>
<evidence type="ECO:0000259" key="1">
    <source>
        <dbReference type="Pfam" id="PF07727"/>
    </source>
</evidence>
<evidence type="ECO:0000313" key="2">
    <source>
        <dbReference type="EMBL" id="KYP44998.1"/>
    </source>
</evidence>
<dbReference type="PANTHER" id="PTHR11439">
    <property type="entry name" value="GAG-POL-RELATED RETROTRANSPOSON"/>
    <property type="match status" value="1"/>
</dbReference>
<dbReference type="AlphaFoldDB" id="A0A151RR42"/>
<keyword evidence="3" id="KW-1185">Reference proteome</keyword>
<accession>A0A151RR42</accession>
<dbReference type="InterPro" id="IPR013103">
    <property type="entry name" value="RVT_2"/>
</dbReference>
<organism evidence="2 3">
    <name type="scientific">Cajanus cajan</name>
    <name type="common">Pigeon pea</name>
    <name type="synonym">Cajanus indicus</name>
    <dbReference type="NCBI Taxonomy" id="3821"/>
    <lineage>
        <taxon>Eukaryota</taxon>
        <taxon>Viridiplantae</taxon>
        <taxon>Streptophyta</taxon>
        <taxon>Embryophyta</taxon>
        <taxon>Tracheophyta</taxon>
        <taxon>Spermatophyta</taxon>
        <taxon>Magnoliopsida</taxon>
        <taxon>eudicotyledons</taxon>
        <taxon>Gunneridae</taxon>
        <taxon>Pentapetalae</taxon>
        <taxon>rosids</taxon>
        <taxon>fabids</taxon>
        <taxon>Fabales</taxon>
        <taxon>Fabaceae</taxon>
        <taxon>Papilionoideae</taxon>
        <taxon>50 kb inversion clade</taxon>
        <taxon>NPAAA clade</taxon>
        <taxon>indigoferoid/millettioid clade</taxon>
        <taxon>Phaseoleae</taxon>
        <taxon>Cajanus</taxon>
    </lineage>
</organism>
<protein>
    <submittedName>
        <fullName evidence="2">Copia protein</fullName>
    </submittedName>
</protein>
<dbReference type="Gramene" id="C.cajan_29654.t">
    <property type="protein sequence ID" value="C.cajan_29654.t"/>
    <property type="gene ID" value="C.cajan_29654"/>
</dbReference>
<dbReference type="CDD" id="cd09272">
    <property type="entry name" value="RNase_HI_RT_Ty1"/>
    <property type="match status" value="1"/>
</dbReference>
<reference evidence="2" key="1">
    <citation type="journal article" date="2012" name="Nat. Biotechnol.">
        <title>Draft genome sequence of pigeonpea (Cajanus cajan), an orphan legume crop of resource-poor farmers.</title>
        <authorList>
            <person name="Varshney R.K."/>
            <person name="Chen W."/>
            <person name="Li Y."/>
            <person name="Bharti A.K."/>
            <person name="Saxena R.K."/>
            <person name="Schlueter J.A."/>
            <person name="Donoghue M.T."/>
            <person name="Azam S."/>
            <person name="Fan G."/>
            <person name="Whaley A.M."/>
            <person name="Farmer A.D."/>
            <person name="Sheridan J."/>
            <person name="Iwata A."/>
            <person name="Tuteja R."/>
            <person name="Penmetsa R.V."/>
            <person name="Wu W."/>
            <person name="Upadhyaya H.D."/>
            <person name="Yang S.P."/>
            <person name="Shah T."/>
            <person name="Saxena K.B."/>
            <person name="Michael T."/>
            <person name="McCombie W.R."/>
            <person name="Yang B."/>
            <person name="Zhang G."/>
            <person name="Yang H."/>
            <person name="Wang J."/>
            <person name="Spillane C."/>
            <person name="Cook D.R."/>
            <person name="May G.D."/>
            <person name="Xu X."/>
            <person name="Jackson S.A."/>
        </authorList>
    </citation>
    <scope>NUCLEOTIDE SEQUENCE [LARGE SCALE GENOMIC DNA]</scope>
</reference>
<feature type="domain" description="Reverse transcriptase Ty1/copia-type" evidence="1">
    <location>
        <begin position="6"/>
        <end position="88"/>
    </location>
</feature>
<proteinExistence type="predicted"/>
<dbReference type="EMBL" id="KQ483605">
    <property type="protein sequence ID" value="KYP44998.1"/>
    <property type="molecule type" value="Genomic_DNA"/>
</dbReference>
<dbReference type="InterPro" id="IPR043502">
    <property type="entry name" value="DNA/RNA_pol_sf"/>
</dbReference>
<dbReference type="STRING" id="3821.A0A151RR42"/>
<name>A0A151RR42_CAJCA</name>
<dbReference type="SUPFAM" id="SSF56672">
    <property type="entry name" value="DNA/RNA polymerases"/>
    <property type="match status" value="1"/>
</dbReference>
<dbReference type="PANTHER" id="PTHR11439:SF470">
    <property type="entry name" value="CYSTEINE-RICH RLK (RECEPTOR-LIKE PROTEIN KINASE) 8"/>
    <property type="match status" value="1"/>
</dbReference>
<sequence length="196" mass="21973">MTRCEVDHSIFFLHSSSGLCIYLVVYVGDIVINGDDSSGICRLKSHLQCQFQMKDLGPLRYFLGIEIAHSTSSIAISQRKYALDILKTTVSRSTTEVEYRAMAATTSEITSLQQLLTQLQIRDNQGTKLICDNEASLHIASNPIFHERTKHIEIDCHFVREIVLSGEITTKCVRSNGQLADVFTKSLKKVSGRLHL</sequence>